<feature type="region of interest" description="Disordered" evidence="1">
    <location>
        <begin position="124"/>
        <end position="145"/>
    </location>
</feature>
<dbReference type="Proteomes" id="UP000813462">
    <property type="component" value="Unassembled WGS sequence"/>
</dbReference>
<feature type="region of interest" description="Disordered" evidence="1">
    <location>
        <begin position="1"/>
        <end position="20"/>
    </location>
</feature>
<reference evidence="2" key="1">
    <citation type="journal article" date="2021" name="Front. Plant Sci.">
        <title>Chromosome-Scale Genome Assembly for Chinese Sour Jujube and Insights Into Its Genome Evolution and Domestication Signature.</title>
        <authorList>
            <person name="Shen L.-Y."/>
            <person name="Luo H."/>
            <person name="Wang X.-L."/>
            <person name="Wang X.-M."/>
            <person name="Qiu X.-J."/>
            <person name="Liu H."/>
            <person name="Zhou S.-S."/>
            <person name="Jia K.-H."/>
            <person name="Nie S."/>
            <person name="Bao Y.-T."/>
            <person name="Zhang R.-G."/>
            <person name="Yun Q.-Z."/>
            <person name="Chai Y.-H."/>
            <person name="Lu J.-Y."/>
            <person name="Li Y."/>
            <person name="Zhao S.-W."/>
            <person name="Mao J.-F."/>
            <person name="Jia S.-G."/>
            <person name="Mao Y.-M."/>
        </authorList>
    </citation>
    <scope>NUCLEOTIDE SEQUENCE</scope>
    <source>
        <strain evidence="2">AT0</strain>
        <tissue evidence="2">Leaf</tissue>
    </source>
</reference>
<sequence>MEDAQEIEDKPSENKHETCHEMLSRHRREITQLHNKEIELKKAAAEVRKEYKETRKKGSGRSRKIAESTIISDRAIENEKLEKKFQPLVLTINEIKPDERCLYQAIEDQLALVYGGSFPDVEMGKEYKSNRESGSPDSSIRPSHHKHAFGIGEHYNSVVPNLCG</sequence>
<comment type="caution">
    <text evidence="2">The sequence shown here is derived from an EMBL/GenBank/DDBJ whole genome shotgun (WGS) entry which is preliminary data.</text>
</comment>
<organism evidence="2 3">
    <name type="scientific">Ziziphus jujuba var. spinosa</name>
    <dbReference type="NCBI Taxonomy" id="714518"/>
    <lineage>
        <taxon>Eukaryota</taxon>
        <taxon>Viridiplantae</taxon>
        <taxon>Streptophyta</taxon>
        <taxon>Embryophyta</taxon>
        <taxon>Tracheophyta</taxon>
        <taxon>Spermatophyta</taxon>
        <taxon>Magnoliopsida</taxon>
        <taxon>eudicotyledons</taxon>
        <taxon>Gunneridae</taxon>
        <taxon>Pentapetalae</taxon>
        <taxon>rosids</taxon>
        <taxon>fabids</taxon>
        <taxon>Rosales</taxon>
        <taxon>Rhamnaceae</taxon>
        <taxon>Paliureae</taxon>
        <taxon>Ziziphus</taxon>
    </lineage>
</organism>
<gene>
    <name evidence="2" type="ORF">FEM48_Zijuj11G0060900</name>
</gene>
<name>A0A978UH95_ZIZJJ</name>
<accession>A0A978UH95</accession>
<dbReference type="AlphaFoldDB" id="A0A978UH95"/>
<evidence type="ECO:0000313" key="2">
    <source>
        <dbReference type="EMBL" id="KAH7514176.1"/>
    </source>
</evidence>
<evidence type="ECO:0000256" key="1">
    <source>
        <dbReference type="SAM" id="MobiDB-lite"/>
    </source>
</evidence>
<feature type="compositionally biased region" description="Basic and acidic residues" evidence="1">
    <location>
        <begin position="7"/>
        <end position="20"/>
    </location>
</feature>
<proteinExistence type="predicted"/>
<evidence type="ECO:0000313" key="3">
    <source>
        <dbReference type="Proteomes" id="UP000813462"/>
    </source>
</evidence>
<protein>
    <recommendedName>
        <fullName evidence="4">OTU domain-containing protein 6B-like</fullName>
    </recommendedName>
</protein>
<dbReference type="EMBL" id="JAEACU010000011">
    <property type="protein sequence ID" value="KAH7514176.1"/>
    <property type="molecule type" value="Genomic_DNA"/>
</dbReference>
<feature type="compositionally biased region" description="Polar residues" evidence="1">
    <location>
        <begin position="132"/>
        <end position="141"/>
    </location>
</feature>
<evidence type="ECO:0008006" key="4">
    <source>
        <dbReference type="Google" id="ProtNLM"/>
    </source>
</evidence>